<feature type="region of interest" description="Disordered" evidence="1">
    <location>
        <begin position="254"/>
        <end position="281"/>
    </location>
</feature>
<gene>
    <name evidence="2" type="ORF">C8F04DRAFT_1177123</name>
</gene>
<comment type="caution">
    <text evidence="2">The sequence shown here is derived from an EMBL/GenBank/DDBJ whole genome shotgun (WGS) entry which is preliminary data.</text>
</comment>
<organism evidence="2 3">
    <name type="scientific">Mycena alexandri</name>
    <dbReference type="NCBI Taxonomy" id="1745969"/>
    <lineage>
        <taxon>Eukaryota</taxon>
        <taxon>Fungi</taxon>
        <taxon>Dikarya</taxon>
        <taxon>Basidiomycota</taxon>
        <taxon>Agaricomycotina</taxon>
        <taxon>Agaricomycetes</taxon>
        <taxon>Agaricomycetidae</taxon>
        <taxon>Agaricales</taxon>
        <taxon>Marasmiineae</taxon>
        <taxon>Mycenaceae</taxon>
        <taxon>Mycena</taxon>
    </lineage>
</organism>
<keyword evidence="3" id="KW-1185">Reference proteome</keyword>
<feature type="compositionally biased region" description="Low complexity" evidence="1">
    <location>
        <begin position="264"/>
        <end position="274"/>
    </location>
</feature>
<accession>A0AAD6T8V8</accession>
<feature type="region of interest" description="Disordered" evidence="1">
    <location>
        <begin position="188"/>
        <end position="232"/>
    </location>
</feature>
<dbReference type="EMBL" id="JARJCM010000017">
    <property type="protein sequence ID" value="KAJ7041295.1"/>
    <property type="molecule type" value="Genomic_DNA"/>
</dbReference>
<evidence type="ECO:0000313" key="3">
    <source>
        <dbReference type="Proteomes" id="UP001218188"/>
    </source>
</evidence>
<dbReference type="Proteomes" id="UP001218188">
    <property type="component" value="Unassembled WGS sequence"/>
</dbReference>
<dbReference type="AlphaFoldDB" id="A0AAD6T8V8"/>
<name>A0AAD6T8V8_9AGAR</name>
<protein>
    <submittedName>
        <fullName evidence="2">Uncharacterized protein</fullName>
    </submittedName>
</protein>
<proteinExistence type="predicted"/>
<sequence length="737" mass="80510">MTTAGAWEPPHPTIAPTAPPLMAAFAFGYTYGHLVHLRLPSFENRFQRVRTRANACTRVQMRASAFLDQFCTDAAVDLNLTELSGPHWHRCCIQTHGKSRPMEFGLQSLHSRGTYAESIKVHIDVGRRRRSGSPTPTFIDLKQNSTTYINLRRLARPALRPDPALVPVSLRAEHPEFARFADASVPASQPLADMEDPLAGYPETGGPISALQSGKGKDYEEPYKPPQAGRGQNAAQCSSYQAFNCTQLHSPASASTHLHGGTRAASASSKSTAAYTNRSPSEDAPTFIVHDQAMISDLGRWFECMISSAAPNGAPYRSLLTPPACAHCWDVIETHAMGACENEGWVEAYATNVISLVSCLIQGVWPNRRLAEWGVTLSHSQQGDRHLTFAERVQLPGGRLGLKARSATAGEWKTETVFEHQVAPMVADCVLPPGKATNGDAILKKLGLHVVSTNAQCQRHNHSLPRPQNIPATVVNAHYGIIFTGQSCLSATLTRFPPVYGPTPPNQAPFTGLAIDSASITTGPHSVSLISLVLGMIWAQENILVKRNLRGTQGHVDRMYNPYLAKFWELVQEVLLVRLGQEVREVRQVEGVADFLRATLAHSFPQAAEVEGQEERGPQTRRATANISPLVAGMLFNINSKCLAGHIVLSFFFVSPKVPDALDLKIIKSVLIVGSLGASTRAKILRRAHLARRSCGGAAAVTRRFNFFNSADRVLEWRYPHQNSEGCTHRLVVCNGH</sequence>
<evidence type="ECO:0000256" key="1">
    <source>
        <dbReference type="SAM" id="MobiDB-lite"/>
    </source>
</evidence>
<evidence type="ECO:0000313" key="2">
    <source>
        <dbReference type="EMBL" id="KAJ7041295.1"/>
    </source>
</evidence>
<reference evidence="2" key="1">
    <citation type="submission" date="2023-03" db="EMBL/GenBank/DDBJ databases">
        <title>Massive genome expansion in bonnet fungi (Mycena s.s.) driven by repeated elements and novel gene families across ecological guilds.</title>
        <authorList>
            <consortium name="Lawrence Berkeley National Laboratory"/>
            <person name="Harder C.B."/>
            <person name="Miyauchi S."/>
            <person name="Viragh M."/>
            <person name="Kuo A."/>
            <person name="Thoen E."/>
            <person name="Andreopoulos B."/>
            <person name="Lu D."/>
            <person name="Skrede I."/>
            <person name="Drula E."/>
            <person name="Henrissat B."/>
            <person name="Morin E."/>
            <person name="Kohler A."/>
            <person name="Barry K."/>
            <person name="LaButti K."/>
            <person name="Morin E."/>
            <person name="Salamov A."/>
            <person name="Lipzen A."/>
            <person name="Mereny Z."/>
            <person name="Hegedus B."/>
            <person name="Baldrian P."/>
            <person name="Stursova M."/>
            <person name="Weitz H."/>
            <person name="Taylor A."/>
            <person name="Grigoriev I.V."/>
            <person name="Nagy L.G."/>
            <person name="Martin F."/>
            <person name="Kauserud H."/>
        </authorList>
    </citation>
    <scope>NUCLEOTIDE SEQUENCE</scope>
    <source>
        <strain evidence="2">CBHHK200</strain>
    </source>
</reference>